<dbReference type="BioCyc" id="MetaCyc:MONOMER-124378"/>
<dbReference type="KEGG" id="ag:ADI59526"/>
<evidence type="ECO:0000313" key="5">
    <source>
        <dbReference type="EMBL" id="ADI59526.1"/>
    </source>
</evidence>
<evidence type="ECO:0000313" key="7">
    <source>
        <dbReference type="Proteomes" id="UP000288758"/>
    </source>
</evidence>
<evidence type="ECO:0000256" key="1">
    <source>
        <dbReference type="ARBA" id="ARBA00008467"/>
    </source>
</evidence>
<evidence type="ECO:0000256" key="2">
    <source>
        <dbReference type="ARBA" id="ARBA00022679"/>
    </source>
</evidence>
<dbReference type="GO" id="GO:0006633">
    <property type="term" value="P:fatty acid biosynthetic process"/>
    <property type="evidence" value="ECO:0007669"/>
    <property type="project" value="TreeGrafter"/>
</dbReference>
<dbReference type="PROSITE" id="PS52004">
    <property type="entry name" value="KS3_2"/>
    <property type="match status" value="1"/>
</dbReference>
<dbReference type="GO" id="GO:0005829">
    <property type="term" value="C:cytosol"/>
    <property type="evidence" value="ECO:0007669"/>
    <property type="project" value="TreeGrafter"/>
</dbReference>
<dbReference type="PANTHER" id="PTHR11712">
    <property type="entry name" value="POLYKETIDE SYNTHASE-RELATED"/>
    <property type="match status" value="1"/>
</dbReference>
<dbReference type="SMART" id="SM00825">
    <property type="entry name" value="PKS_KS"/>
    <property type="match status" value="1"/>
</dbReference>
<name>D7RK30_CORCK</name>
<dbReference type="AlphaFoldDB" id="D7RK30"/>
<dbReference type="InterPro" id="IPR014030">
    <property type="entry name" value="Ketoacyl_synth_N"/>
</dbReference>
<comment type="similarity">
    <text evidence="1 3">Belongs to the thiolase-like superfamily. Beta-ketoacyl-ACP synthases family.</text>
</comment>
<feature type="domain" description="Ketosynthase family 3 (KS3)" evidence="4">
    <location>
        <begin position="1"/>
        <end position="420"/>
    </location>
</feature>
<dbReference type="EMBL" id="HM071004">
    <property type="protein sequence ID" value="ADI59526.1"/>
    <property type="molecule type" value="Genomic_DNA"/>
</dbReference>
<dbReference type="RefSeq" id="WP_128796624.1">
    <property type="nucleotide sequence ID" value="NZ_CP034669.1"/>
</dbReference>
<evidence type="ECO:0000313" key="6">
    <source>
        <dbReference type="EMBL" id="QAT84734.1"/>
    </source>
</evidence>
<proteinExistence type="inferred from homology"/>
<evidence type="ECO:0000256" key="3">
    <source>
        <dbReference type="RuleBase" id="RU003694"/>
    </source>
</evidence>
<keyword evidence="2 3" id="KW-0808">Transferase</keyword>
<dbReference type="GO" id="GO:0004315">
    <property type="term" value="F:3-oxoacyl-[acyl-carrier-protein] synthase activity"/>
    <property type="evidence" value="ECO:0007669"/>
    <property type="project" value="TreeGrafter"/>
</dbReference>
<dbReference type="InterPro" id="IPR014031">
    <property type="entry name" value="Ketoacyl_synth_C"/>
</dbReference>
<dbReference type="Proteomes" id="UP000288758">
    <property type="component" value="Chromosome"/>
</dbReference>
<dbReference type="PANTHER" id="PTHR11712:SF336">
    <property type="entry name" value="3-OXOACYL-[ACYL-CARRIER-PROTEIN] SYNTHASE, MITOCHONDRIAL"/>
    <property type="match status" value="1"/>
</dbReference>
<accession>D7RK30</accession>
<gene>
    <name evidence="5" type="primary">corD</name>
    <name evidence="6" type="ORF">EJ065_3168</name>
</gene>
<reference evidence="6 7" key="2">
    <citation type="submission" date="2018-12" db="EMBL/GenBank/DDBJ databases">
        <title>Complete Genome Sequence of the Corallopyronin A producing Myxobacterium Corallococcus coralloides B035.</title>
        <authorList>
            <person name="Bouhired S.M."/>
            <person name="Rupp O."/>
            <person name="Blom J."/>
            <person name="Schaeberle T.F."/>
            <person name="Kehraus S."/>
            <person name="Schiefer A."/>
            <person name="Pfarr K."/>
            <person name="Goesmann A."/>
            <person name="Hoerauf A."/>
            <person name="Koenig G.M."/>
        </authorList>
    </citation>
    <scope>NUCLEOTIDE SEQUENCE [LARGE SCALE GENOMIC DNA]</scope>
    <source>
        <strain evidence="6 7">B035</strain>
    </source>
</reference>
<dbReference type="Pfam" id="PF02801">
    <property type="entry name" value="Ketoacyl-synt_C"/>
    <property type="match status" value="1"/>
</dbReference>
<reference evidence="5" key="1">
    <citation type="journal article" date="2010" name="ChemBioChem">
        <title>Biosynthesis of the myxobacterial antibiotic corallopyronin A.</title>
        <authorList>
            <person name="Erol O."/>
            <person name="Schaberle T.F."/>
            <person name="Schmitz A."/>
            <person name="Rachid S."/>
            <person name="Gurgui C."/>
            <person name="El Omari M."/>
            <person name="Lohr F."/>
            <person name="Kehraus S."/>
            <person name="Piel J."/>
            <person name="Muller R."/>
            <person name="Konig G.M."/>
        </authorList>
    </citation>
    <scope>NUCLEOTIDE SEQUENCE</scope>
    <source>
        <strain evidence="5">B035</strain>
    </source>
</reference>
<dbReference type="InterPro" id="IPR000794">
    <property type="entry name" value="Beta-ketoacyl_synthase"/>
</dbReference>
<dbReference type="NCBIfam" id="NF005490">
    <property type="entry name" value="PRK07103.1"/>
    <property type="match status" value="1"/>
</dbReference>
<dbReference type="EMBL" id="CP034669">
    <property type="protein sequence ID" value="QAT84734.1"/>
    <property type="molecule type" value="Genomic_DNA"/>
</dbReference>
<protein>
    <submittedName>
        <fullName evidence="6">Beta-ketoacyl-acyl carrier protein synthase</fullName>
    </submittedName>
    <submittedName>
        <fullName evidence="5">CorD</fullName>
    </submittedName>
</protein>
<dbReference type="CDD" id="cd00834">
    <property type="entry name" value="KAS_I_II"/>
    <property type="match status" value="1"/>
</dbReference>
<dbReference type="InterPro" id="IPR020841">
    <property type="entry name" value="PKS_Beta-ketoAc_synthase_dom"/>
</dbReference>
<dbReference type="Gene3D" id="3.40.47.10">
    <property type="match status" value="2"/>
</dbReference>
<organism evidence="5">
    <name type="scientific">Corallococcus coralloides</name>
    <name type="common">Myxococcus coralloides</name>
    <dbReference type="NCBI Taxonomy" id="184914"/>
    <lineage>
        <taxon>Bacteria</taxon>
        <taxon>Pseudomonadati</taxon>
        <taxon>Myxococcota</taxon>
        <taxon>Myxococcia</taxon>
        <taxon>Myxococcales</taxon>
        <taxon>Cystobacterineae</taxon>
        <taxon>Myxococcaceae</taxon>
        <taxon>Corallococcus</taxon>
    </lineage>
</organism>
<dbReference type="InterPro" id="IPR016039">
    <property type="entry name" value="Thiolase-like"/>
</dbReference>
<dbReference type="Pfam" id="PF00109">
    <property type="entry name" value="ketoacyl-synt"/>
    <property type="match status" value="1"/>
</dbReference>
<sequence length="423" mass="43869">MTATAITGMGVVCALGQGVDALLDGLRAGRSGIALRERTSTPLLEGCRIGAEIRGFALDVALERAPGLPEARRARALKLGRRAPFTVQTSIVAALEAWGAAGLEGSGVDPERVGVLVAGNNLTQQYVFQTHGEYGSDPTFINPRYALQFLDTFHLGVVSELLEARGEGCSVGGASASGNVALARAHQLLALDLCDVCVVVAPPADLSVLELQALANAGALYKDFTDAPARACRPFDRRHNGFVPGEAAACVVLEREAFARARGAPVQGRLLGVAVQLDGNASSDPSVDGEARTMRRALEQAGLGAGDVDYVNAHGSASPLGDRTEVEALRRVWGARVGEVEVNSTKGWTGHCLGAAGLVEAIATVGQLRHGFVHPNANLEAPIDGECRFAGASATQRPLRHALSNSFGFGGINACVVLGGART</sequence>
<evidence type="ECO:0000259" key="4">
    <source>
        <dbReference type="PROSITE" id="PS52004"/>
    </source>
</evidence>
<dbReference type="SUPFAM" id="SSF53901">
    <property type="entry name" value="Thiolase-like"/>
    <property type="match status" value="2"/>
</dbReference>